<name>A0A9W3J5I6_BACTU</name>
<evidence type="ECO:0000313" key="2">
    <source>
        <dbReference type="EMBL" id="AFQ14612.1"/>
    </source>
</evidence>
<dbReference type="PROSITE" id="PS50866">
    <property type="entry name" value="GOLD"/>
    <property type="match status" value="1"/>
</dbReference>
<organism evidence="2 3">
    <name type="scientific">Bacillus thuringiensis HD-771</name>
    <dbReference type="NCBI Taxonomy" id="1218175"/>
    <lineage>
        <taxon>Bacteria</taxon>
        <taxon>Bacillati</taxon>
        <taxon>Bacillota</taxon>
        <taxon>Bacilli</taxon>
        <taxon>Bacillales</taxon>
        <taxon>Bacillaceae</taxon>
        <taxon>Bacillus</taxon>
        <taxon>Bacillus cereus group</taxon>
    </lineage>
</organism>
<proteinExistence type="predicted"/>
<dbReference type="EMBL" id="CP003752">
    <property type="protein sequence ID" value="AFQ14612.1"/>
    <property type="molecule type" value="Genomic_DNA"/>
</dbReference>
<evidence type="ECO:0000259" key="1">
    <source>
        <dbReference type="PROSITE" id="PS50866"/>
    </source>
</evidence>
<accession>A0A9W3J5I6</accession>
<dbReference type="Proteomes" id="UP000005259">
    <property type="component" value="Chromosome"/>
</dbReference>
<reference evidence="2 3" key="1">
    <citation type="submission" date="2012-08" db="EMBL/GenBank/DDBJ databases">
        <authorList>
            <person name="Doggett N."/>
            <person name="Teshima H."/>
            <person name="Bruce D."/>
            <person name="Detter J.C."/>
            <person name="Johnson S.L."/>
            <person name="Han C."/>
        </authorList>
    </citation>
    <scope>NUCLEOTIDE SEQUENCE [LARGE SCALE GENOMIC DNA]</scope>
    <source>
        <strain evidence="2 3">HD-771</strain>
    </source>
</reference>
<dbReference type="InterPro" id="IPR009038">
    <property type="entry name" value="GOLD_dom"/>
</dbReference>
<dbReference type="AlphaFoldDB" id="A0A9W3J5I6"/>
<feature type="domain" description="GOLD" evidence="1">
    <location>
        <begin position="255"/>
        <end position="377"/>
    </location>
</feature>
<protein>
    <submittedName>
        <fullName evidence="2">Phage putative tail component</fullName>
    </submittedName>
</protein>
<sequence length="628" mass="70909">MVVLNAVNNLPNFDFKGKNSLDMKVYLTSKPSIPSPEMRVESVPVKGRDSSYTITDGTYEDLDIVVGVRTYRGPVGYQDTLNALNEWLRVGWDVVENEITFSEYPQWVFKVKTIKPYTWDYNSATGELTTMLTFTCDPFKYSDTYHEVVGVTSNPVPMPPREFKFGQFSTYQARTEQNIQNITDLAKFGYDRVLTEPNILGAEKDYIRDLDGQSLFSLQMKYTSGTYRNFIDDFYSSKYSTVIPTGATFKVINSLRCQFHNLSSGAQLSIKFTTVDQLIAGTTYYFDAMASGDTRGITLIVRNASGVEVARNTNQTTITFRAAATGVHTVEFLNYPTINPTFIDSPRLHVFSNGNTQYYPARNSTGAGLIVAFNVFDLVANLEPNMLTKSMTESQMKTTLKARNIRGIFNGWCGHQTKSTFELHQYNTATNQFNKLTEKVVQGESGSQTFEHSEAIAFVDRLLYRNGNLWAIYCIFSNGTFDWDYTGQNGKWAYTNKASLSLGMDVQPASSKDIYNDGTADAFPFLKIWKQDGANTCKITFTGTNYNGTPYKEVVEVRNLNNVAVGQHIEVDCDFKDVVRYQENNPSASVPWTSWTIAPRFPTMKVGKNNITVENASKVEIDWRTRRI</sequence>
<gene>
    <name evidence="2" type="ORF">BTG_05600</name>
</gene>
<evidence type="ECO:0000313" key="3">
    <source>
        <dbReference type="Proteomes" id="UP000005259"/>
    </source>
</evidence>
<dbReference type="KEGG" id="bti:BTG_05600"/>
<dbReference type="RefSeq" id="WP_000261144.1">
    <property type="nucleotide sequence ID" value="NC_018500.1"/>
</dbReference>